<dbReference type="EMBL" id="UYSU01035839">
    <property type="protein sequence ID" value="VDL96775.1"/>
    <property type="molecule type" value="Genomic_DNA"/>
</dbReference>
<protein>
    <submittedName>
        <fullName evidence="4">PDEase domain-containing protein</fullName>
    </submittedName>
</protein>
<dbReference type="Gene3D" id="1.10.1300.10">
    <property type="entry name" value="3'5'-cyclic nucleotide phosphodiesterase, catalytic domain"/>
    <property type="match status" value="1"/>
</dbReference>
<dbReference type="PROSITE" id="PS51845">
    <property type="entry name" value="PDEASE_I_2"/>
    <property type="match status" value="1"/>
</dbReference>
<dbReference type="WBParaSite" id="SSLN_0001079501-mRNA-1">
    <property type="protein sequence ID" value="SSLN_0001079501-mRNA-1"/>
    <property type="gene ID" value="SSLN_0001079501"/>
</dbReference>
<evidence type="ECO:0000313" key="3">
    <source>
        <dbReference type="Proteomes" id="UP000275846"/>
    </source>
</evidence>
<accession>A0A183T1P2</accession>
<reference evidence="2 3" key="2">
    <citation type="submission" date="2018-11" db="EMBL/GenBank/DDBJ databases">
        <authorList>
            <consortium name="Pathogen Informatics"/>
        </authorList>
    </citation>
    <scope>NUCLEOTIDE SEQUENCE [LARGE SCALE GENOMIC DNA]</scope>
    <source>
        <strain evidence="2 3">NST_G2</strain>
    </source>
</reference>
<dbReference type="AlphaFoldDB" id="A0A183T1P2"/>
<evidence type="ECO:0000313" key="2">
    <source>
        <dbReference type="EMBL" id="VDL96775.1"/>
    </source>
</evidence>
<dbReference type="SUPFAM" id="SSF109604">
    <property type="entry name" value="HD-domain/PDEase-like"/>
    <property type="match status" value="1"/>
</dbReference>
<name>A0A183T1P2_SCHSO</name>
<evidence type="ECO:0000313" key="4">
    <source>
        <dbReference type="WBParaSite" id="SSLN_0001079501-mRNA-1"/>
    </source>
</evidence>
<keyword evidence="3" id="KW-1185">Reference proteome</keyword>
<proteinExistence type="predicted"/>
<reference evidence="4" key="1">
    <citation type="submission" date="2016-06" db="UniProtKB">
        <authorList>
            <consortium name="WormBaseParasite"/>
        </authorList>
    </citation>
    <scope>IDENTIFICATION</scope>
</reference>
<sequence length="92" mass="10448">MYKEWPVHMKVVLIVMEEFWSQGDEEKKQGLKPVQLMDRALSYLLPDDQALKNVAKWSELAALSLEEKKEAVHELLLHRPSAASQASSATSL</sequence>
<evidence type="ECO:0000259" key="1">
    <source>
        <dbReference type="PROSITE" id="PS51845"/>
    </source>
</evidence>
<dbReference type="InterPro" id="IPR002073">
    <property type="entry name" value="PDEase_catalytic_dom"/>
</dbReference>
<dbReference type="InterPro" id="IPR036971">
    <property type="entry name" value="PDEase_catalytic_dom_sf"/>
</dbReference>
<dbReference type="STRING" id="70667.A0A183T1P2"/>
<dbReference type="Proteomes" id="UP000275846">
    <property type="component" value="Unassembled WGS sequence"/>
</dbReference>
<dbReference type="OrthoDB" id="295473at2759"/>
<dbReference type="GO" id="GO:0007165">
    <property type="term" value="P:signal transduction"/>
    <property type="evidence" value="ECO:0007669"/>
    <property type="project" value="InterPro"/>
</dbReference>
<feature type="domain" description="PDEase" evidence="1">
    <location>
        <begin position="1"/>
        <end position="92"/>
    </location>
</feature>
<organism evidence="4">
    <name type="scientific">Schistocephalus solidus</name>
    <name type="common">Tapeworm</name>
    <dbReference type="NCBI Taxonomy" id="70667"/>
    <lineage>
        <taxon>Eukaryota</taxon>
        <taxon>Metazoa</taxon>
        <taxon>Spiralia</taxon>
        <taxon>Lophotrochozoa</taxon>
        <taxon>Platyhelminthes</taxon>
        <taxon>Cestoda</taxon>
        <taxon>Eucestoda</taxon>
        <taxon>Diphyllobothriidea</taxon>
        <taxon>Diphyllobothriidae</taxon>
        <taxon>Schistocephalus</taxon>
    </lineage>
</organism>
<dbReference type="GO" id="GO:0004114">
    <property type="term" value="F:3',5'-cyclic-nucleotide phosphodiesterase activity"/>
    <property type="evidence" value="ECO:0007669"/>
    <property type="project" value="InterPro"/>
</dbReference>
<dbReference type="Pfam" id="PF00233">
    <property type="entry name" value="PDEase_I"/>
    <property type="match status" value="1"/>
</dbReference>
<gene>
    <name evidence="2" type="ORF">SSLN_LOCUS10390</name>
</gene>